<dbReference type="Gramene" id="rna-AYBTSS11_LOCUS21672">
    <property type="protein sequence ID" value="CAJ1968358.1"/>
    <property type="gene ID" value="gene-AYBTSS11_LOCUS21672"/>
</dbReference>
<gene>
    <name evidence="1" type="ORF">AYBTSS11_LOCUS21672</name>
</gene>
<feature type="non-terminal residue" evidence="1">
    <location>
        <position position="1"/>
    </location>
</feature>
<reference evidence="1" key="1">
    <citation type="submission" date="2023-10" db="EMBL/GenBank/DDBJ databases">
        <authorList>
            <person name="Domelevo Entfellner J.-B."/>
        </authorList>
    </citation>
    <scope>NUCLEOTIDE SEQUENCE</scope>
</reference>
<dbReference type="EMBL" id="OY731404">
    <property type="protein sequence ID" value="CAJ1968358.1"/>
    <property type="molecule type" value="Genomic_DNA"/>
</dbReference>
<protein>
    <submittedName>
        <fullName evidence="1">Uncharacterized protein</fullName>
    </submittedName>
</protein>
<name>A0AA86VTN2_9FABA</name>
<proteinExistence type="predicted"/>
<sequence>SPIDKQNHLSPFTRNELYYLKPSYIGVKFATCSLQTRFTFLSRLIELVGKP</sequence>
<evidence type="ECO:0000313" key="1">
    <source>
        <dbReference type="EMBL" id="CAJ1968358.1"/>
    </source>
</evidence>
<accession>A0AA86VTN2</accession>
<evidence type="ECO:0000313" key="2">
    <source>
        <dbReference type="Proteomes" id="UP001189624"/>
    </source>
</evidence>
<keyword evidence="2" id="KW-1185">Reference proteome</keyword>
<dbReference type="AlphaFoldDB" id="A0AA86VTN2"/>
<organism evidence="1 2">
    <name type="scientific">Sphenostylis stenocarpa</name>
    <dbReference type="NCBI Taxonomy" id="92480"/>
    <lineage>
        <taxon>Eukaryota</taxon>
        <taxon>Viridiplantae</taxon>
        <taxon>Streptophyta</taxon>
        <taxon>Embryophyta</taxon>
        <taxon>Tracheophyta</taxon>
        <taxon>Spermatophyta</taxon>
        <taxon>Magnoliopsida</taxon>
        <taxon>eudicotyledons</taxon>
        <taxon>Gunneridae</taxon>
        <taxon>Pentapetalae</taxon>
        <taxon>rosids</taxon>
        <taxon>fabids</taxon>
        <taxon>Fabales</taxon>
        <taxon>Fabaceae</taxon>
        <taxon>Papilionoideae</taxon>
        <taxon>50 kb inversion clade</taxon>
        <taxon>NPAAA clade</taxon>
        <taxon>indigoferoid/millettioid clade</taxon>
        <taxon>Phaseoleae</taxon>
        <taxon>Sphenostylis</taxon>
    </lineage>
</organism>
<dbReference type="Proteomes" id="UP001189624">
    <property type="component" value="Chromosome 7"/>
</dbReference>